<feature type="compositionally biased region" description="Basic and acidic residues" evidence="1">
    <location>
        <begin position="1"/>
        <end position="14"/>
    </location>
</feature>
<protein>
    <submittedName>
        <fullName evidence="2">Uncharacterized protein</fullName>
    </submittedName>
</protein>
<feature type="region of interest" description="Disordered" evidence="1">
    <location>
        <begin position="87"/>
        <end position="110"/>
    </location>
</feature>
<organism evidence="2 3">
    <name type="scientific">Brevibacterium aurantiacum</name>
    <dbReference type="NCBI Taxonomy" id="273384"/>
    <lineage>
        <taxon>Bacteria</taxon>
        <taxon>Bacillati</taxon>
        <taxon>Actinomycetota</taxon>
        <taxon>Actinomycetes</taxon>
        <taxon>Micrococcales</taxon>
        <taxon>Brevibacteriaceae</taxon>
        <taxon>Brevibacterium</taxon>
    </lineage>
</organism>
<sequence>MKSSREPADSEHPGSSEVPRLSSIPRHIEEWLDTFFDGSPAVRFTCTPQFYDRMYFRLRAAADSHGYDPNIIVGLGGALEFRRRSEEQAEIVQDQPRAEVRSSTENEPVDTEALAPDEYMSRLEYLRDEIARDNGDRQEMACRAVVAGMKKPHVYSNSGVTAPTLDKWLRDYTPQEHDQETNRLILRRLQIVNTRIRSNTEELRELATEAAIATGHVAMVARAAGLSRQAIYRWLKLRTRDGN</sequence>
<dbReference type="EMBL" id="VLTK01000015">
    <property type="protein sequence ID" value="TSI12616.1"/>
    <property type="molecule type" value="Genomic_DNA"/>
</dbReference>
<name>A0A556C5M6_BREAU</name>
<proteinExistence type="predicted"/>
<evidence type="ECO:0000256" key="1">
    <source>
        <dbReference type="SAM" id="MobiDB-lite"/>
    </source>
</evidence>
<accession>A0A556C5M6</accession>
<dbReference type="Proteomes" id="UP000316406">
    <property type="component" value="Unassembled WGS sequence"/>
</dbReference>
<feature type="region of interest" description="Disordered" evidence="1">
    <location>
        <begin position="1"/>
        <end position="22"/>
    </location>
</feature>
<dbReference type="AlphaFoldDB" id="A0A556C5M6"/>
<reference evidence="2 3" key="1">
    <citation type="submission" date="2019-07" db="EMBL/GenBank/DDBJ databases">
        <title>Draft genome sequence of Brevibacterium aurantiacum XU54 isolated from Xinjiang China.</title>
        <authorList>
            <person name="Xu X."/>
        </authorList>
    </citation>
    <scope>NUCLEOTIDE SEQUENCE [LARGE SCALE GENOMIC DNA]</scope>
    <source>
        <strain evidence="2 3">XU54</strain>
    </source>
</reference>
<evidence type="ECO:0000313" key="2">
    <source>
        <dbReference type="EMBL" id="TSI12616.1"/>
    </source>
</evidence>
<keyword evidence="3" id="KW-1185">Reference proteome</keyword>
<gene>
    <name evidence="2" type="ORF">FO013_19265</name>
</gene>
<dbReference type="RefSeq" id="WP_143924180.1">
    <property type="nucleotide sequence ID" value="NZ_VLTK01000015.1"/>
</dbReference>
<evidence type="ECO:0000313" key="3">
    <source>
        <dbReference type="Proteomes" id="UP000316406"/>
    </source>
</evidence>
<comment type="caution">
    <text evidence="2">The sequence shown here is derived from an EMBL/GenBank/DDBJ whole genome shotgun (WGS) entry which is preliminary data.</text>
</comment>